<organism evidence="1 2">
    <name type="scientific">Limosilactobacillus reuteri</name>
    <name type="common">Lactobacillus reuteri</name>
    <dbReference type="NCBI Taxonomy" id="1598"/>
    <lineage>
        <taxon>Bacteria</taxon>
        <taxon>Bacillati</taxon>
        <taxon>Bacillota</taxon>
        <taxon>Bacilli</taxon>
        <taxon>Lactobacillales</taxon>
        <taxon>Lactobacillaceae</taxon>
        <taxon>Limosilactobacillus</taxon>
    </lineage>
</organism>
<proteinExistence type="predicted"/>
<reference evidence="1 2" key="1">
    <citation type="submission" date="2018-03" db="EMBL/GenBank/DDBJ databases">
        <title>Complete Genome Sequence of the Chinese traditional Highland Barley wine Isolate Lactobacillus reuteri WHH1689.</title>
        <authorList>
            <person name="Chen S."/>
            <person name="Chen L."/>
            <person name="Chen L."/>
            <person name="Li Y."/>
        </authorList>
    </citation>
    <scope>NUCLEOTIDE SEQUENCE [LARGE SCALE GENOMIC DNA]</scope>
    <source>
        <strain evidence="1 2">WHH1689</strain>
    </source>
</reference>
<gene>
    <name evidence="1" type="ORF">LWHH1689_1618</name>
</gene>
<evidence type="ECO:0000313" key="1">
    <source>
        <dbReference type="EMBL" id="AWD62905.1"/>
    </source>
</evidence>
<sequence length="59" mass="6906">MIKDGYTVSELVKAAKVSRQAYYKWLKRELTTKDIQDQEILNLIKEIEKTNKQSIGYGK</sequence>
<protein>
    <submittedName>
        <fullName evidence="1">Transposase</fullName>
    </submittedName>
</protein>
<accession>A0A2S1ESK7</accession>
<name>A0A2S1ESK7_LIMRT</name>
<evidence type="ECO:0000313" key="2">
    <source>
        <dbReference type="Proteomes" id="UP000244369"/>
    </source>
</evidence>
<dbReference type="AlphaFoldDB" id="A0A2S1ESK7"/>
<dbReference type="Proteomes" id="UP000244369">
    <property type="component" value="Chromosome"/>
</dbReference>
<dbReference type="EMBL" id="CP027805">
    <property type="protein sequence ID" value="AWD62905.1"/>
    <property type="molecule type" value="Genomic_DNA"/>
</dbReference>